<evidence type="ECO:0000256" key="2">
    <source>
        <dbReference type="ARBA" id="ARBA00022670"/>
    </source>
</evidence>
<evidence type="ECO:0000256" key="4">
    <source>
        <dbReference type="SAM" id="MobiDB-lite"/>
    </source>
</evidence>
<evidence type="ECO:0000256" key="1">
    <source>
        <dbReference type="ARBA" id="ARBA00022612"/>
    </source>
</evidence>
<sequence length="408" mass="44390">MKTLIIGAPCAGKTTYARQNRKAGDPLIDFDRLVEATGGTAHAQGQDDIRKVAEAMRKAGQGRGFADDIEADVWAIHTRPSNAALADMAERGIRIICLDPGKDICLERAAKEARSESSIEAIKAWYENPPVLPAGAERKKEVMKTKKLELKIDRIGAKDNLTAGQFTGYASVFGNVDSVGDKIVKGAFAESLKDFGDGGAGIPCYWCHETSDPEMNLGTTLEATEDEHGLFVKVQLDLDNPKAAYAYKLLKEQRVRQMSFAYQVTDGENKKDCFEITGCKIFEVSIVPVGANQATSIESVKALQEEDTPEPSEDEATEDTSEEEPETDLTADLEKLEDQLAKIVDLVAEIIEKNQGEETPNQEPTDDEPGGTGSETEDSETDPRKGGKQSVKKEADAIIARANHLLNL</sequence>
<keyword evidence="2 6" id="KW-0645">Protease</keyword>
<feature type="region of interest" description="Disordered" evidence="4">
    <location>
        <begin position="351"/>
        <end position="396"/>
    </location>
</feature>
<feature type="compositionally biased region" description="Basic and acidic residues" evidence="4">
    <location>
        <begin position="381"/>
        <end position="396"/>
    </location>
</feature>
<feature type="region of interest" description="Disordered" evidence="4">
    <location>
        <begin position="300"/>
        <end position="331"/>
    </location>
</feature>
<evidence type="ECO:0000313" key="6">
    <source>
        <dbReference type="EMBL" id="MCG4617537.1"/>
    </source>
</evidence>
<dbReference type="NCBIfam" id="TIGR01543">
    <property type="entry name" value="proheadase_HK97"/>
    <property type="match status" value="1"/>
</dbReference>
<feature type="domain" description="Prohead serine protease" evidence="5">
    <location>
        <begin position="162"/>
        <end position="301"/>
    </location>
</feature>
<dbReference type="GO" id="GO:0006508">
    <property type="term" value="P:proteolysis"/>
    <property type="evidence" value="ECO:0007669"/>
    <property type="project" value="UniProtKB-KW"/>
</dbReference>
<keyword evidence="3" id="KW-0378">Hydrolase</keyword>
<dbReference type="InterPro" id="IPR006433">
    <property type="entry name" value="Prohead_protease"/>
</dbReference>
<dbReference type="Gene3D" id="3.40.50.300">
    <property type="entry name" value="P-loop containing nucleotide triphosphate hydrolases"/>
    <property type="match status" value="1"/>
</dbReference>
<dbReference type="Proteomes" id="UP001200537">
    <property type="component" value="Unassembled WGS sequence"/>
</dbReference>
<dbReference type="GO" id="GO:0008233">
    <property type="term" value="F:peptidase activity"/>
    <property type="evidence" value="ECO:0007669"/>
    <property type="project" value="UniProtKB-KW"/>
</dbReference>
<comment type="caution">
    <text evidence="6">The sequence shown here is derived from an EMBL/GenBank/DDBJ whole genome shotgun (WGS) entry which is preliminary data.</text>
</comment>
<evidence type="ECO:0000313" key="7">
    <source>
        <dbReference type="Proteomes" id="UP001200537"/>
    </source>
</evidence>
<evidence type="ECO:0000256" key="3">
    <source>
        <dbReference type="ARBA" id="ARBA00022801"/>
    </source>
</evidence>
<keyword evidence="1" id="KW-1188">Viral release from host cell</keyword>
<organism evidence="6 7">
    <name type="scientific">Varibaculum cambriense</name>
    <dbReference type="NCBI Taxonomy" id="184870"/>
    <lineage>
        <taxon>Bacteria</taxon>
        <taxon>Bacillati</taxon>
        <taxon>Actinomycetota</taxon>
        <taxon>Actinomycetes</taxon>
        <taxon>Actinomycetales</taxon>
        <taxon>Actinomycetaceae</taxon>
        <taxon>Varibaculum</taxon>
    </lineage>
</organism>
<dbReference type="InterPro" id="IPR027417">
    <property type="entry name" value="P-loop_NTPase"/>
</dbReference>
<reference evidence="6" key="1">
    <citation type="submission" date="2022-01" db="EMBL/GenBank/DDBJ databases">
        <title>Collection of gut derived symbiotic bacterial strains cultured from healthy donors.</title>
        <authorList>
            <person name="Lin H."/>
            <person name="Kohout C."/>
            <person name="Waligurski E."/>
            <person name="Pamer E.G."/>
        </authorList>
    </citation>
    <scope>NUCLEOTIDE SEQUENCE</scope>
    <source>
        <strain evidence="6">DFI.7.46</strain>
    </source>
</reference>
<protein>
    <submittedName>
        <fullName evidence="6">HK97 family phage prohead protease</fullName>
    </submittedName>
</protein>
<name>A0AAJ1BCV9_9ACTO</name>
<dbReference type="Pfam" id="PF04586">
    <property type="entry name" value="Peptidase_S78"/>
    <property type="match status" value="1"/>
</dbReference>
<dbReference type="EMBL" id="JAKNHJ010000005">
    <property type="protein sequence ID" value="MCG4617537.1"/>
    <property type="molecule type" value="Genomic_DNA"/>
</dbReference>
<accession>A0AAJ1BCV9</accession>
<dbReference type="SUPFAM" id="SSF52540">
    <property type="entry name" value="P-loop containing nucleoside triphosphate hydrolases"/>
    <property type="match status" value="1"/>
</dbReference>
<dbReference type="InterPro" id="IPR054613">
    <property type="entry name" value="Peptidase_S78_dom"/>
</dbReference>
<dbReference type="RefSeq" id="WP_238127767.1">
    <property type="nucleotide sequence ID" value="NZ_JAKNHJ010000005.1"/>
</dbReference>
<proteinExistence type="predicted"/>
<gene>
    <name evidence="6" type="ORF">L0M99_03360</name>
</gene>
<feature type="compositionally biased region" description="Acidic residues" evidence="4">
    <location>
        <begin position="364"/>
        <end position="380"/>
    </location>
</feature>
<feature type="compositionally biased region" description="Acidic residues" evidence="4">
    <location>
        <begin position="305"/>
        <end position="331"/>
    </location>
</feature>
<dbReference type="AlphaFoldDB" id="A0AAJ1BCV9"/>
<evidence type="ECO:0000259" key="5">
    <source>
        <dbReference type="Pfam" id="PF04586"/>
    </source>
</evidence>